<protein>
    <submittedName>
        <fullName evidence="2">Uncharacterized protein</fullName>
    </submittedName>
</protein>
<dbReference type="AlphaFoldDB" id="A0A9N7PM80"/>
<dbReference type="EMBL" id="CP023671">
    <property type="protein sequence ID" value="AYE34772.1"/>
    <property type="molecule type" value="Genomic_DNA"/>
</dbReference>
<reference evidence="3" key="2">
    <citation type="submission" date="2022-06" db="EMBL/GenBank/DDBJ databases">
        <authorList>
            <person name="Holder M.E."/>
            <person name="Ajami N.J."/>
            <person name="Petrosino J.F."/>
        </authorList>
    </citation>
    <scope>NUCLEOTIDE SEQUENCE</scope>
    <source>
        <strain evidence="3">RMA 8861</strain>
    </source>
</reference>
<evidence type="ECO:0000313" key="2">
    <source>
        <dbReference type="EMBL" id="AYE34772.1"/>
    </source>
</evidence>
<keyword evidence="1" id="KW-0472">Membrane</keyword>
<sequence length="91" mass="10507">MEKIYFGSSFIALIGLMIILVLLMLGKPIPDLIFNIFCGINIICILSSISINRKNRINNKSEKNLKFKKIYIYAYILLFIPIIVMQLLKLL</sequence>
<proteinExistence type="predicted"/>
<gene>
    <name evidence="2" type="ORF">CP523_10360</name>
    <name evidence="3" type="ORF">NH397_02705</name>
</gene>
<dbReference type="Proteomes" id="UP001055437">
    <property type="component" value="Chromosome"/>
</dbReference>
<feature type="transmembrane region" description="Helical" evidence="1">
    <location>
        <begin position="32"/>
        <end position="49"/>
    </location>
</feature>
<dbReference type="GeneID" id="303561083"/>
<dbReference type="RefSeq" id="WP_120140830.1">
    <property type="nucleotide sequence ID" value="NZ_CP023671.1"/>
</dbReference>
<accession>A0A9N7PM80</accession>
<evidence type="ECO:0000256" key="1">
    <source>
        <dbReference type="SAM" id="Phobius"/>
    </source>
</evidence>
<keyword evidence="1" id="KW-1133">Transmembrane helix</keyword>
<organism evidence="2 4">
    <name type="scientific">Clostridium septicum</name>
    <dbReference type="NCBI Taxonomy" id="1504"/>
    <lineage>
        <taxon>Bacteria</taxon>
        <taxon>Bacillati</taxon>
        <taxon>Bacillota</taxon>
        <taxon>Clostridia</taxon>
        <taxon>Eubacteriales</taxon>
        <taxon>Clostridiaceae</taxon>
        <taxon>Clostridium</taxon>
    </lineage>
</organism>
<dbReference type="Proteomes" id="UP000280586">
    <property type="component" value="Chromosome"/>
</dbReference>
<feature type="transmembrane region" description="Helical" evidence="1">
    <location>
        <begin position="70"/>
        <end position="88"/>
    </location>
</feature>
<dbReference type="KEGG" id="csep:CP523_10360"/>
<reference evidence="2 4" key="1">
    <citation type="submission" date="2017-09" db="EMBL/GenBank/DDBJ databases">
        <authorList>
            <person name="Thomas P."/>
            <person name="Seyboldt C."/>
        </authorList>
    </citation>
    <scope>NUCLEOTIDE SEQUENCE [LARGE SCALE GENOMIC DNA]</scope>
    <source>
        <strain evidence="2 4">DSM 7534</strain>
    </source>
</reference>
<name>A0A9N7PM80_CLOSE</name>
<evidence type="ECO:0000313" key="4">
    <source>
        <dbReference type="Proteomes" id="UP000280586"/>
    </source>
</evidence>
<feature type="transmembrane region" description="Helical" evidence="1">
    <location>
        <begin position="5"/>
        <end position="26"/>
    </location>
</feature>
<keyword evidence="5" id="KW-1185">Reference proteome</keyword>
<evidence type="ECO:0000313" key="3">
    <source>
        <dbReference type="EMBL" id="USS01366.1"/>
    </source>
</evidence>
<dbReference type="EMBL" id="CP099799">
    <property type="protein sequence ID" value="USS01366.1"/>
    <property type="molecule type" value="Genomic_DNA"/>
</dbReference>
<evidence type="ECO:0000313" key="5">
    <source>
        <dbReference type="Proteomes" id="UP001055437"/>
    </source>
</evidence>
<keyword evidence="1" id="KW-0812">Transmembrane</keyword>